<evidence type="ECO:0000256" key="1">
    <source>
        <dbReference type="ARBA" id="ARBA00001971"/>
    </source>
</evidence>
<dbReference type="PROSITE" id="PS00086">
    <property type="entry name" value="CYTOCHROME_P450"/>
    <property type="match status" value="1"/>
</dbReference>
<keyword evidence="4 6" id="KW-0479">Metal-binding</keyword>
<dbReference type="InterPro" id="IPR001128">
    <property type="entry name" value="Cyt_P450"/>
</dbReference>
<keyword evidence="3 6" id="KW-0349">Heme</keyword>
<dbReference type="InterPro" id="IPR017972">
    <property type="entry name" value="Cyt_P450_CS"/>
</dbReference>
<keyword evidence="6" id="KW-0503">Monooxygenase</keyword>
<evidence type="ECO:0000256" key="3">
    <source>
        <dbReference type="ARBA" id="ARBA00022617"/>
    </source>
</evidence>
<keyword evidence="7" id="KW-0472">Membrane</keyword>
<dbReference type="PRINTS" id="PR00463">
    <property type="entry name" value="EP450I"/>
</dbReference>
<organism evidence="8 9">
    <name type="scientific">Diplodia seriata</name>
    <dbReference type="NCBI Taxonomy" id="420778"/>
    <lineage>
        <taxon>Eukaryota</taxon>
        <taxon>Fungi</taxon>
        <taxon>Dikarya</taxon>
        <taxon>Ascomycota</taxon>
        <taxon>Pezizomycotina</taxon>
        <taxon>Dothideomycetes</taxon>
        <taxon>Dothideomycetes incertae sedis</taxon>
        <taxon>Botryosphaeriales</taxon>
        <taxon>Botryosphaeriaceae</taxon>
        <taxon>Diplodia</taxon>
    </lineage>
</organism>
<dbReference type="Proteomes" id="UP001430584">
    <property type="component" value="Unassembled WGS sequence"/>
</dbReference>
<proteinExistence type="inferred from homology"/>
<evidence type="ECO:0000313" key="8">
    <source>
        <dbReference type="EMBL" id="KAL0260739.1"/>
    </source>
</evidence>
<evidence type="ECO:0000256" key="7">
    <source>
        <dbReference type="SAM" id="Phobius"/>
    </source>
</evidence>
<dbReference type="GeneID" id="92008514"/>
<evidence type="ECO:0000256" key="5">
    <source>
        <dbReference type="ARBA" id="ARBA00023004"/>
    </source>
</evidence>
<dbReference type="InterPro" id="IPR050121">
    <property type="entry name" value="Cytochrome_P450_monoxygenase"/>
</dbReference>
<dbReference type="EMBL" id="JAJVCZ030000004">
    <property type="protein sequence ID" value="KAL0260739.1"/>
    <property type="molecule type" value="Genomic_DNA"/>
</dbReference>
<dbReference type="CDD" id="cd11058">
    <property type="entry name" value="CYP60B-like"/>
    <property type="match status" value="1"/>
</dbReference>
<dbReference type="SUPFAM" id="SSF48264">
    <property type="entry name" value="Cytochrome P450"/>
    <property type="match status" value="1"/>
</dbReference>
<accession>A0ABR3CMM7</accession>
<evidence type="ECO:0000256" key="6">
    <source>
        <dbReference type="RuleBase" id="RU000461"/>
    </source>
</evidence>
<comment type="similarity">
    <text evidence="2 6">Belongs to the cytochrome P450 family.</text>
</comment>
<evidence type="ECO:0000313" key="9">
    <source>
        <dbReference type="Proteomes" id="UP001430584"/>
    </source>
</evidence>
<evidence type="ECO:0000256" key="2">
    <source>
        <dbReference type="ARBA" id="ARBA00010617"/>
    </source>
</evidence>
<dbReference type="InterPro" id="IPR002401">
    <property type="entry name" value="Cyt_P450_E_grp-I"/>
</dbReference>
<sequence length="526" mass="59592">MDSVEGPRGWFSSLSRNDLLLALATSIIAFFILHTISTVVYNVYFHPLSRYPGPLAAACTNLTYWSANITGDLLPWIQSVHQQYGEVVRLGPNLLSYTNPDAWKDIYGHRIGTKTKSNTKDVLHYPPDLNGRYSINALGSDDEHGRVRRIFSHAFSDRALKEQEPLIASFADHLVAHLRKNATAATAPSTTSTAPAPAPAPLDLFKLLTCTTMDIMSDLSFGQPLGLLDTAEFTPWVAAIFSWIKLFDLSRITLEYPFLGHLARWLTPQALLDDQELHNRSVRDRVDLRLERAEKNDGQQHPDMWHYVLKQPEGRRLDREDMYVNASLFMLAGAETTATLLSGLVWFLCRDPPRMEKLCGEVRGAFGGEDEIGMAALRELPYLAACVEEALRLYPPLPIGPPRQVHPDGNVICGQWVPGKTRVAVAQYTAYRSPLYFKEPEKFIPERWLPDTGYEDDRRDVVQAFSYGPRNCIGKNLAYHEMRVILAKMLWNFDFEVCPESEAWIIQKSYTLWQKTPLLVKAKSIR</sequence>
<evidence type="ECO:0008006" key="10">
    <source>
        <dbReference type="Google" id="ProtNLM"/>
    </source>
</evidence>
<comment type="cofactor">
    <cofactor evidence="1">
        <name>heme</name>
        <dbReference type="ChEBI" id="CHEBI:30413"/>
    </cofactor>
</comment>
<dbReference type="PRINTS" id="PR00385">
    <property type="entry name" value="P450"/>
</dbReference>
<comment type="caution">
    <text evidence="8">The sequence shown here is derived from an EMBL/GenBank/DDBJ whole genome shotgun (WGS) entry which is preliminary data.</text>
</comment>
<dbReference type="RefSeq" id="XP_066633768.1">
    <property type="nucleotide sequence ID" value="XM_066775887.1"/>
</dbReference>
<keyword evidence="5 6" id="KW-0408">Iron</keyword>
<keyword evidence="6" id="KW-0560">Oxidoreductase</keyword>
<name>A0ABR3CMM7_9PEZI</name>
<gene>
    <name evidence="8" type="ORF">SLS55_004429</name>
</gene>
<dbReference type="PANTHER" id="PTHR24305:SF210">
    <property type="entry name" value="CYTOCHROME P450 MONOOXYGENASE ASQL-RELATED"/>
    <property type="match status" value="1"/>
</dbReference>
<protein>
    <recommendedName>
        <fullName evidence="10">Cytochrome p450</fullName>
    </recommendedName>
</protein>
<keyword evidence="7" id="KW-1133">Transmembrane helix</keyword>
<dbReference type="Pfam" id="PF00067">
    <property type="entry name" value="p450"/>
    <property type="match status" value="1"/>
</dbReference>
<dbReference type="InterPro" id="IPR036396">
    <property type="entry name" value="Cyt_P450_sf"/>
</dbReference>
<dbReference type="Gene3D" id="1.10.630.10">
    <property type="entry name" value="Cytochrome P450"/>
    <property type="match status" value="1"/>
</dbReference>
<reference evidence="8 9" key="1">
    <citation type="submission" date="2024-02" db="EMBL/GenBank/DDBJ databases">
        <title>De novo assembly and annotation of 12 fungi associated with fruit tree decline syndrome in Ontario, Canada.</title>
        <authorList>
            <person name="Sulman M."/>
            <person name="Ellouze W."/>
            <person name="Ilyukhin E."/>
        </authorList>
    </citation>
    <scope>NUCLEOTIDE SEQUENCE [LARGE SCALE GENOMIC DNA]</scope>
    <source>
        <strain evidence="8 9">FDS-637</strain>
    </source>
</reference>
<feature type="transmembrane region" description="Helical" evidence="7">
    <location>
        <begin position="20"/>
        <end position="44"/>
    </location>
</feature>
<keyword evidence="7" id="KW-0812">Transmembrane</keyword>
<evidence type="ECO:0000256" key="4">
    <source>
        <dbReference type="ARBA" id="ARBA00022723"/>
    </source>
</evidence>
<dbReference type="PANTHER" id="PTHR24305">
    <property type="entry name" value="CYTOCHROME P450"/>
    <property type="match status" value="1"/>
</dbReference>
<keyword evidence="9" id="KW-1185">Reference proteome</keyword>